<proteinExistence type="predicted"/>
<dbReference type="EMBL" id="AOHU01000087">
    <property type="protein sequence ID" value="ELY28637.1"/>
    <property type="molecule type" value="Genomic_DNA"/>
</dbReference>
<evidence type="ECO:0000313" key="2">
    <source>
        <dbReference type="Proteomes" id="UP000011532"/>
    </source>
</evidence>
<dbReference type="AlphaFoldDB" id="A0A384LP78"/>
<reference evidence="2" key="1">
    <citation type="submission" date="2012-11" db="EMBL/GenBank/DDBJ databases">
        <authorList>
            <person name="Becker E.A."/>
            <person name="Seitzer P."/>
            <person name="Tritt A."/>
            <person name="Larsen D."/>
            <person name="Yao A."/>
            <person name="Wu D."/>
            <person name="Darling A."/>
            <person name="Eisen J.A."/>
            <person name="Facciotti M.T."/>
        </authorList>
    </citation>
    <scope>NUCLEOTIDE SEQUENCE [LARGE SCALE GENOMIC DNA]</scope>
    <source>
        <strain evidence="2">ATCC 29605 / DSM 3757 / JCM 8879 / NBRC 14742 / NCIMB 2012 / VKM B-1768 / DS2</strain>
    </source>
</reference>
<organism evidence="1 2">
    <name type="scientific">Haloferax volcanii (strain ATCC 29605 / DSM 3757 / JCM 8879 / NBRC 14742 / NCIMB 2012 / VKM B-1768 / DS2)</name>
    <name type="common">Halobacterium volcanii</name>
    <dbReference type="NCBI Taxonomy" id="309800"/>
    <lineage>
        <taxon>Archaea</taxon>
        <taxon>Methanobacteriati</taxon>
        <taxon>Methanobacteriota</taxon>
        <taxon>Stenosarchaea group</taxon>
        <taxon>Halobacteria</taxon>
        <taxon>Halobacteriales</taxon>
        <taxon>Haloferacaceae</taxon>
        <taxon>Haloferax</taxon>
    </lineage>
</organism>
<comment type="caution">
    <text evidence="1">The sequence shown here is derived from an EMBL/GenBank/DDBJ whole genome shotgun (WGS) entry which is preliminary data.</text>
</comment>
<protein>
    <submittedName>
        <fullName evidence="1">Uncharacterized protein</fullName>
    </submittedName>
</protein>
<gene>
    <name evidence="1" type="ORF">C498_10881</name>
</gene>
<dbReference type="RefSeq" id="WP_004043361.1">
    <property type="nucleotide sequence ID" value="NC_013966.1"/>
</dbReference>
<dbReference type="GeneID" id="25143375"/>
<sequence>MTHSLAVEELVNATSEELGTYLRSGALNTNALTRSLDYEGLDIEDWERIKRIHFCLADDVHDFISALSDRVRRIKTEHQRENIHTQGEVRGSINWSATLRTRSESGYADRSRFVCNTPYTEYDIAENRVLKRLLWQIHRTVTDELQSVEYDWRQEFWTDDQLASFDRLYKQNVHLSRIKEGPAISVSGQDMTTARQSRLPLYTEAYDLYDMFQRLQADTLDADITELLADTLVVPTDTPTLFELFCCFRLIRTLTRFTPGFVLKPIDGESNALAHLESDDTRIEIHHDSTGSLSFHEPLDTTHRPVHAQYARYHDALIDYSDTLEALTGDPSDPVLYNGRPDIIIEIYDTTSDERLDSVLLGEIKHSDATQTFKQGLEELLTYRRFASKDNYLIDKPDITLTSLLITNGVTTSGTSDEVIHLNGTDLIDSPATHSKHLDWIHSLSGLPATPSRA</sequence>
<dbReference type="Proteomes" id="UP000011532">
    <property type="component" value="Unassembled WGS sequence"/>
</dbReference>
<dbReference type="OrthoDB" id="78091at2157"/>
<reference evidence="1 2" key="2">
    <citation type="journal article" date="2014" name="PLoS Genet.">
        <title>Phylogenetically driven sequencing of extremely halophilic archaea reveals strategies for static and dynamic osmo-response.</title>
        <authorList>
            <person name="Becker E.A."/>
            <person name="Seitzer P.M."/>
            <person name="Tritt A."/>
            <person name="Larsen D."/>
            <person name="Krusor M."/>
            <person name="Yao A.I."/>
            <person name="Wu D."/>
            <person name="Madern D."/>
            <person name="Eisen J.A."/>
            <person name="Darling A.E."/>
            <person name="Facciotti M.T."/>
        </authorList>
    </citation>
    <scope>NUCLEOTIDE SEQUENCE [LARGE SCALE GENOMIC DNA]</scope>
    <source>
        <strain evidence="2">ATCC 29605 / DSM 3757 / JCM 8879 / NBRC 14742 / NCIMB 2012 / VKM B-1768 / DS2</strain>
    </source>
</reference>
<accession>A0A384LP78</accession>
<name>A0A384LP78_HALVD</name>
<evidence type="ECO:0000313" key="1">
    <source>
        <dbReference type="EMBL" id="ELY28637.1"/>
    </source>
</evidence>